<keyword evidence="2 8" id="KW-1278">Translocase</keyword>
<dbReference type="InterPro" id="IPR056148">
    <property type="entry name" value="NQRA_2nd"/>
</dbReference>
<dbReference type="EC" id="7.2.1.1" evidence="8"/>
<comment type="catalytic activity">
    <reaction evidence="8">
        <text>a ubiquinone + n Na(+)(in) + NADH + H(+) = a ubiquinol + n Na(+)(out) + NAD(+)</text>
        <dbReference type="Rhea" id="RHEA:47748"/>
        <dbReference type="Rhea" id="RHEA-COMP:9565"/>
        <dbReference type="Rhea" id="RHEA-COMP:9566"/>
        <dbReference type="ChEBI" id="CHEBI:15378"/>
        <dbReference type="ChEBI" id="CHEBI:16389"/>
        <dbReference type="ChEBI" id="CHEBI:17976"/>
        <dbReference type="ChEBI" id="CHEBI:29101"/>
        <dbReference type="ChEBI" id="CHEBI:57540"/>
        <dbReference type="ChEBI" id="CHEBI:57945"/>
        <dbReference type="EC" id="7.2.1.1"/>
    </reaction>
</comment>
<dbReference type="PANTHER" id="PTHR37839">
    <property type="entry name" value="NA(+)-TRANSLOCATING NADH-QUINONE REDUCTASE SUBUNIT A"/>
    <property type="match status" value="1"/>
</dbReference>
<dbReference type="Pfam" id="PF24836">
    <property type="entry name" value="NQRA_2nd"/>
    <property type="match status" value="1"/>
</dbReference>
<keyword evidence="12" id="KW-0560">Oxidoreductase</keyword>
<keyword evidence="1 8" id="KW-0813">Transport</keyword>
<protein>
    <recommendedName>
        <fullName evidence="8">Na(+)-translocating NADH-quinone reductase subunit A</fullName>
        <shortName evidence="8">Na(+)-NQR subunit A</shortName>
        <shortName evidence="8">Na(+)-translocating NQR subunit A</shortName>
        <ecNumber evidence="8">7.2.1.1</ecNumber>
    </recommendedName>
    <alternativeName>
        <fullName evidence="8">NQR complex subunit A</fullName>
    </alternativeName>
    <alternativeName>
        <fullName evidence="8">NQR-1 subunit A</fullName>
    </alternativeName>
</protein>
<proteinExistence type="inferred from homology"/>
<evidence type="ECO:0000256" key="8">
    <source>
        <dbReference type="HAMAP-Rule" id="MF_00425"/>
    </source>
</evidence>
<dbReference type="NCBIfam" id="NF003761">
    <property type="entry name" value="PRK05352.1-4"/>
    <property type="match status" value="1"/>
</dbReference>
<dbReference type="NCBIfam" id="TIGR01936">
    <property type="entry name" value="nqrA"/>
    <property type="match status" value="1"/>
</dbReference>
<dbReference type="InterPro" id="IPR008703">
    <property type="entry name" value="NqrA"/>
</dbReference>
<feature type="domain" description="Na(+)-translocating NADH-quinone reductase subunit A C-terminal" evidence="10">
    <location>
        <begin position="272"/>
        <end position="322"/>
    </location>
</feature>
<organism evidence="12 13">
    <name type="scientific">Estrella lausannensis</name>
    <dbReference type="NCBI Taxonomy" id="483423"/>
    <lineage>
        <taxon>Bacteria</taxon>
        <taxon>Pseudomonadati</taxon>
        <taxon>Chlamydiota</taxon>
        <taxon>Chlamydiia</taxon>
        <taxon>Parachlamydiales</taxon>
        <taxon>Candidatus Criblamydiaceae</taxon>
        <taxon>Estrella</taxon>
    </lineage>
</organism>
<dbReference type="PANTHER" id="PTHR37839:SF1">
    <property type="entry name" value="NA(+)-TRANSLOCATING NADH-QUINONE REDUCTASE SUBUNIT A"/>
    <property type="match status" value="1"/>
</dbReference>
<evidence type="ECO:0000256" key="4">
    <source>
        <dbReference type="ARBA" id="ARBA00023053"/>
    </source>
</evidence>
<evidence type="ECO:0000256" key="1">
    <source>
        <dbReference type="ARBA" id="ARBA00022448"/>
    </source>
</evidence>
<keyword evidence="13" id="KW-1185">Reference proteome</keyword>
<feature type="domain" description="NqrA second alpha/beta" evidence="11">
    <location>
        <begin position="122"/>
        <end position="266"/>
    </location>
</feature>
<keyword evidence="4 8" id="KW-0915">Sodium</keyword>
<evidence type="ECO:0000313" key="13">
    <source>
        <dbReference type="Proteomes" id="UP000220251"/>
    </source>
</evidence>
<reference evidence="13" key="1">
    <citation type="submission" date="2015-06" db="EMBL/GenBank/DDBJ databases">
        <authorList>
            <person name="Bertelli C."/>
        </authorList>
    </citation>
    <scope>NUCLEOTIDE SEQUENCE [LARGE SCALE GENOMIC DNA]</scope>
    <source>
        <strain evidence="13">CRIB-30</strain>
    </source>
</reference>
<comment type="subunit">
    <text evidence="8">Composed of six subunits; NqrA, NqrB, NqrC, NqrD, NqrE and NqrF.</text>
</comment>
<dbReference type="EMBL" id="CWGJ01000001">
    <property type="protein sequence ID" value="CRX37449.1"/>
    <property type="molecule type" value="Genomic_DNA"/>
</dbReference>
<name>A0A0H5DPN7_9BACT</name>
<evidence type="ECO:0000259" key="10">
    <source>
        <dbReference type="Pfam" id="PF11973"/>
    </source>
</evidence>
<dbReference type="AlphaFoldDB" id="A0A0H5DPN7"/>
<dbReference type="Pfam" id="PF11973">
    <property type="entry name" value="NQRA_SLBB"/>
    <property type="match status" value="1"/>
</dbReference>
<comment type="function">
    <text evidence="8">NQR complex catalyzes the reduction of ubiquinone-1 to ubiquinol by two successive reactions, coupled with the transport of Na(+) ions from the cytoplasm to the periplasm. NqrA to NqrE are probably involved in the second step, the conversion of ubisemiquinone to ubiquinol.</text>
</comment>
<keyword evidence="6 8" id="KW-0830">Ubiquinone</keyword>
<evidence type="ECO:0000259" key="9">
    <source>
        <dbReference type="Pfam" id="PF05896"/>
    </source>
</evidence>
<evidence type="ECO:0000256" key="6">
    <source>
        <dbReference type="ARBA" id="ARBA00023075"/>
    </source>
</evidence>
<evidence type="ECO:0000256" key="3">
    <source>
        <dbReference type="ARBA" id="ARBA00023027"/>
    </source>
</evidence>
<dbReference type="Proteomes" id="UP000220251">
    <property type="component" value="Unassembled WGS sequence"/>
</dbReference>
<dbReference type="InterPro" id="IPR022615">
    <property type="entry name" value="NqrA_C_domain"/>
</dbReference>
<evidence type="ECO:0000256" key="2">
    <source>
        <dbReference type="ARBA" id="ARBA00022967"/>
    </source>
</evidence>
<keyword evidence="5 8" id="KW-0406">Ion transport</keyword>
<dbReference type="RefSeq" id="WP_239414278.1">
    <property type="nucleotide sequence ID" value="NZ_CWGJ01000001.1"/>
</dbReference>
<evidence type="ECO:0000259" key="11">
    <source>
        <dbReference type="Pfam" id="PF24836"/>
    </source>
</evidence>
<sequence>MHIKISKGLDIPIKGKPSGTLKSLTPTGQSSNSLEIKKIALDLSVFEDVRFHALKKVGDEVRIGEAIAQDKAAPARVFVSPAGGIISEIRRGEKRRILYVVIDVAAKEERIEKQPLKLETASREEILERITELGIMPRIRQRPFDVLANPTKKPDAIFVRAVESAPFTPSAEMQIHGKEQDFQKGLEALTKLTDGKVHLVYRHDTSERAFLEAKGVERHTVEGPHPIGLASVHIHHIAPIGSSEKVLWVLSAHDAVMIGAAVQRGVYEIERVVSVAGPGIIDGQSGYYKAREGLPINVLTAGRLPKKEMRLISGDPLMGNRVGIEDFLGFYAFTFTAIPEPTKREFLHFFRLGSKKFSFSGAYLSGLFNLGKEYDFTTSQHGEKRAFIDPTLYDEVQPLPVPTMPLVKAIMADDLDLAEELGLLTVAAEDFSLPSFVCPSKIEMVGIVKQGLKNHAQELLG</sequence>
<gene>
    <name evidence="8 12" type="primary">nqrA</name>
    <name evidence="12" type="ORF">ELAC_0086</name>
</gene>
<evidence type="ECO:0000256" key="5">
    <source>
        <dbReference type="ARBA" id="ARBA00023065"/>
    </source>
</evidence>
<evidence type="ECO:0000313" key="12">
    <source>
        <dbReference type="EMBL" id="CRX37449.1"/>
    </source>
</evidence>
<dbReference type="Pfam" id="PF05896">
    <property type="entry name" value="NQRA_N"/>
    <property type="match status" value="1"/>
</dbReference>
<dbReference type="GO" id="GO:0006814">
    <property type="term" value="P:sodium ion transport"/>
    <property type="evidence" value="ECO:0007669"/>
    <property type="project" value="UniProtKB-UniRule"/>
</dbReference>
<dbReference type="GO" id="GO:0016655">
    <property type="term" value="F:oxidoreductase activity, acting on NAD(P)H, quinone or similar compound as acceptor"/>
    <property type="evidence" value="ECO:0007669"/>
    <property type="project" value="UniProtKB-UniRule"/>
</dbReference>
<keyword evidence="3 8" id="KW-0520">NAD</keyword>
<keyword evidence="7 8" id="KW-0739">Sodium transport</keyword>
<dbReference type="InterPro" id="IPR056147">
    <property type="entry name" value="NQRA_N"/>
</dbReference>
<dbReference type="HAMAP" id="MF_00425">
    <property type="entry name" value="NqrA"/>
    <property type="match status" value="1"/>
</dbReference>
<evidence type="ECO:0000256" key="7">
    <source>
        <dbReference type="ARBA" id="ARBA00023201"/>
    </source>
</evidence>
<feature type="domain" description="NqrA N-terminal barrel-sandwich hybrid" evidence="9">
    <location>
        <begin position="3"/>
        <end position="104"/>
    </location>
</feature>
<accession>A0A0H5DPN7</accession>
<comment type="similarity">
    <text evidence="8">Belongs to the NqrA family.</text>
</comment>